<gene>
    <name evidence="17" type="primary">env</name>
</gene>
<name>A0A0U3J1X1_GALV</name>
<evidence type="ECO:0000256" key="7">
    <source>
        <dbReference type="ARBA" id="ARBA00022595"/>
    </source>
</evidence>
<keyword evidence="4" id="KW-1032">Host cell membrane</keyword>
<evidence type="ECO:0000256" key="16">
    <source>
        <dbReference type="SAM" id="Phobius"/>
    </source>
</evidence>
<evidence type="ECO:0000313" key="18">
    <source>
        <dbReference type="Proteomes" id="UP000146426"/>
    </source>
</evidence>
<evidence type="ECO:0000256" key="14">
    <source>
        <dbReference type="ARBA" id="ARBA00023296"/>
    </source>
</evidence>
<keyword evidence="6" id="KW-0945">Host-virus interaction</keyword>
<dbReference type="InterPro" id="IPR008981">
    <property type="entry name" value="FMuLV_rcpt-bd"/>
</dbReference>
<feature type="transmembrane region" description="Helical" evidence="16">
    <location>
        <begin position="627"/>
        <end position="653"/>
    </location>
</feature>
<comment type="subcellular location">
    <subcellularLocation>
        <location evidence="1">Host cell membrane</location>
    </subcellularLocation>
    <subcellularLocation>
        <location evidence="2">Virion membrane</location>
    </subcellularLocation>
</comment>
<dbReference type="Proteomes" id="UP000146426">
    <property type="component" value="Genome"/>
</dbReference>
<dbReference type="Gene3D" id="1.10.287.210">
    <property type="match status" value="1"/>
</dbReference>
<organismHost>
    <name type="scientific">Hylobatidae</name>
    <name type="common">gibbons</name>
    <dbReference type="NCBI Taxonomy" id="9577"/>
</organismHost>
<evidence type="ECO:0000256" key="3">
    <source>
        <dbReference type="ARBA" id="ARBA00022506"/>
    </source>
</evidence>
<dbReference type="GO" id="GO:0046718">
    <property type="term" value="P:symbiont entry into host cell"/>
    <property type="evidence" value="ECO:0007669"/>
    <property type="project" value="UniProtKB-KW"/>
</dbReference>
<evidence type="ECO:0000256" key="1">
    <source>
        <dbReference type="ARBA" id="ARBA00004165"/>
    </source>
</evidence>
<keyword evidence="8" id="KW-1161">Viral attachment to host cell</keyword>
<keyword evidence="12 16" id="KW-0472">Membrane</keyword>
<dbReference type="GO" id="GO:0055036">
    <property type="term" value="C:virion membrane"/>
    <property type="evidence" value="ECO:0007669"/>
    <property type="project" value="UniProtKB-SubCell"/>
</dbReference>
<keyword evidence="5" id="KW-1169">Fusion of virus membrane with host cell membrane</keyword>
<evidence type="ECO:0000256" key="12">
    <source>
        <dbReference type="ARBA" id="ARBA00023136"/>
    </source>
</evidence>
<dbReference type="SUPFAM" id="SSF49830">
    <property type="entry name" value="ENV polyprotein, receptor-binding domain"/>
    <property type="match status" value="1"/>
</dbReference>
<evidence type="ECO:0000313" key="17">
    <source>
        <dbReference type="EMBL" id="ALV83310.1"/>
    </source>
</evidence>
<evidence type="ECO:0000256" key="13">
    <source>
        <dbReference type="ARBA" id="ARBA00023180"/>
    </source>
</evidence>
<evidence type="ECO:0000256" key="8">
    <source>
        <dbReference type="ARBA" id="ARBA00022804"/>
    </source>
</evidence>
<evidence type="ECO:0000256" key="5">
    <source>
        <dbReference type="ARBA" id="ARBA00022521"/>
    </source>
</evidence>
<dbReference type="PANTHER" id="PTHR10424">
    <property type="entry name" value="VIRAL ENVELOPE PROTEIN"/>
    <property type="match status" value="1"/>
</dbReference>
<dbReference type="EMBL" id="KT724050">
    <property type="protein sequence ID" value="ALV83310.1"/>
    <property type="molecule type" value="Genomic_DNA"/>
</dbReference>
<dbReference type="Gene3D" id="3.90.310.10">
    <property type="entry name" value="ENV polyprotein, receptor-binding domain"/>
    <property type="match status" value="1"/>
</dbReference>
<proteinExistence type="predicted"/>
<keyword evidence="10" id="KW-1043">Host membrane</keyword>
<evidence type="ECO:0000256" key="2">
    <source>
        <dbReference type="ARBA" id="ARBA00004182"/>
    </source>
</evidence>
<protein>
    <submittedName>
        <fullName evidence="17">Envelope protein</fullName>
    </submittedName>
</protein>
<dbReference type="CDD" id="cd09851">
    <property type="entry name" value="HTLV-1-like_HR1-HR2"/>
    <property type="match status" value="1"/>
</dbReference>
<keyword evidence="16" id="KW-1133">Transmembrane helix</keyword>
<dbReference type="GO" id="GO:0020002">
    <property type="term" value="C:host cell plasma membrane"/>
    <property type="evidence" value="ECO:0007669"/>
    <property type="project" value="UniProtKB-SubCell"/>
</dbReference>
<dbReference type="GO" id="GO:0019062">
    <property type="term" value="P:virion attachment to host cell"/>
    <property type="evidence" value="ECO:0007669"/>
    <property type="project" value="UniProtKB-KW"/>
</dbReference>
<keyword evidence="13" id="KW-0325">Glycoprotein</keyword>
<evidence type="ECO:0000256" key="4">
    <source>
        <dbReference type="ARBA" id="ARBA00022511"/>
    </source>
</evidence>
<dbReference type="GO" id="GO:0019064">
    <property type="term" value="P:fusion of virus membrane with host plasma membrane"/>
    <property type="evidence" value="ECO:0007669"/>
    <property type="project" value="UniProtKB-KW"/>
</dbReference>
<evidence type="ECO:0000256" key="15">
    <source>
        <dbReference type="SAM" id="MobiDB-lite"/>
    </source>
</evidence>
<evidence type="ECO:0000256" key="6">
    <source>
        <dbReference type="ARBA" id="ARBA00022581"/>
    </source>
</evidence>
<sequence length="685" mass="75799">MVLLPGSMLLTSSLHHLRHQMSPGSWKRLIILLSCVFGGGGTSLQNKNPHQPMTLTWQVLSQTGDVVWDTKAVQPPWTWWPTLKPDICALAAGLESWDIPGTDVSSSKRVRPLDSDYTAAYKQITWGAIGCSYPRARTRMASSTFYVCPRDGRTPSEARRCGGLESLYCKEWNCETTGTGYWLPKSSKDLITVEWDQNSKWEQKFQKCEQTGWCNPLKIDFTDTGKSSRDWIVGKTWGLRFYVHGHPGVQLTIRLKITSMTAVAVGPDPVLVEQGPPRRALALPPPLPPREAPPPPLPDSNSTTLATSAQTPTVGKTIVTLNTPPPTTGDRLFNLVQGAFLTLNATNPGATKSCWLCLAMGPPYYEAIASLGEVAYSTSQDRCHWGTQGKLTLTEVSGHGLCIGKVPFTHQHLCNQTLSINSSEGHQYLLPSNHSWWACSTGLTPCLSTSVFNQSRDFCIQVQLIPRIYYYPEEVLLQAYDDSHPRPKREAVSLTLAVLLGLGITAGIGTGSTALIKGPIDLQQGLTSLQIAIDADLRALQDSVSKLEDSLTSLSEVVLQNRRGLDLLFLKEGGLCAALKEECCFYIDHSGAVRDSMKKLKEKLDKRQLERQKNQNWYEGWFNNSPWFTTLLSTIAGPLLLLLLLLILGPCIINKLVQFINDRVSAVKILVLRQKYQALDNEDNL</sequence>
<feature type="compositionally biased region" description="Polar residues" evidence="15">
    <location>
        <begin position="299"/>
        <end position="309"/>
    </location>
</feature>
<dbReference type="GO" id="GO:0019031">
    <property type="term" value="C:viral envelope"/>
    <property type="evidence" value="ECO:0007669"/>
    <property type="project" value="UniProtKB-KW"/>
</dbReference>
<feature type="region of interest" description="Disordered" evidence="15">
    <location>
        <begin position="273"/>
        <end position="309"/>
    </location>
</feature>
<dbReference type="Pfam" id="PF00429">
    <property type="entry name" value="TLV_coat"/>
    <property type="match status" value="1"/>
</dbReference>
<dbReference type="InterPro" id="IPR018154">
    <property type="entry name" value="TLV/ENV_coat_polyprotein"/>
</dbReference>
<keyword evidence="3" id="KW-1168">Fusion of virus membrane with host membrane</keyword>
<dbReference type="PANTHER" id="PTHR10424:SF82">
    <property type="entry name" value="ENVELOPE GLYCOPROTEIN-RELATED"/>
    <property type="match status" value="1"/>
</dbReference>
<evidence type="ECO:0000256" key="9">
    <source>
        <dbReference type="ARBA" id="ARBA00022844"/>
    </source>
</evidence>
<evidence type="ECO:0000256" key="10">
    <source>
        <dbReference type="ARBA" id="ARBA00022870"/>
    </source>
</evidence>
<keyword evidence="14" id="KW-1160">Virus entry into host cell</keyword>
<dbReference type="SUPFAM" id="SSF58069">
    <property type="entry name" value="Virus ectodomain"/>
    <property type="match status" value="1"/>
</dbReference>
<evidence type="ECO:0000256" key="11">
    <source>
        <dbReference type="ARBA" id="ARBA00022879"/>
    </source>
</evidence>
<keyword evidence="9" id="KW-0946">Virion</keyword>
<keyword evidence="7" id="KW-1162">Viral penetration into host cytoplasm</keyword>
<feature type="compositionally biased region" description="Pro residues" evidence="15">
    <location>
        <begin position="283"/>
        <end position="298"/>
    </location>
</feature>
<accession>A0A0U3J1X1</accession>
<keyword evidence="11 17" id="KW-0261">Viral envelope protein</keyword>
<reference evidence="17 18" key="1">
    <citation type="journal article" date="2015" name="J. Virol.">
        <title>Episodic diversifying selection shaped the genomes of gibbon ape leukemia virus and related gammaretroviruses.</title>
        <authorList>
            <person name="Alfano N."/>
            <person name="Kolokotronis S.O."/>
            <person name="Tsangaras K."/>
            <person name="Roca A.L."/>
            <person name="Xu W."/>
            <person name="Eiden M.V."/>
            <person name="Greenwood A.D."/>
        </authorList>
    </citation>
    <scope>NUCLEOTIDE SEQUENCE [LARGE SCALE GENOMIC DNA]</scope>
    <source>
        <strain evidence="17">Hall's Island</strain>
    </source>
</reference>
<organism evidence="17 18">
    <name type="scientific">Gibbon ape leukemia virus</name>
    <name type="common">GALV</name>
    <dbReference type="NCBI Taxonomy" id="11840"/>
    <lineage>
        <taxon>Viruses</taxon>
        <taxon>Riboviria</taxon>
        <taxon>Pararnavirae</taxon>
        <taxon>Artverviricota</taxon>
        <taxon>Revtraviricetes</taxon>
        <taxon>Ortervirales</taxon>
        <taxon>Retroviridae</taxon>
        <taxon>Orthoretrovirinae</taxon>
        <taxon>Gammaretrovirus</taxon>
        <taxon>Gammaretrovirus gibleu</taxon>
    </lineage>
</organism>
<keyword evidence="16" id="KW-0812">Transmembrane</keyword>